<dbReference type="InterPro" id="IPR003362">
    <property type="entry name" value="Bact_transf"/>
</dbReference>
<dbReference type="InterPro" id="IPR000182">
    <property type="entry name" value="GNAT_dom"/>
</dbReference>
<evidence type="ECO:0000256" key="1">
    <source>
        <dbReference type="ARBA" id="ARBA00006464"/>
    </source>
</evidence>
<dbReference type="CDD" id="cd04301">
    <property type="entry name" value="NAT_SF"/>
    <property type="match status" value="1"/>
</dbReference>
<evidence type="ECO:0000259" key="2">
    <source>
        <dbReference type="PROSITE" id="PS51186"/>
    </source>
</evidence>
<evidence type="ECO:0000313" key="3">
    <source>
        <dbReference type="EMBL" id="RAK42418.1"/>
    </source>
</evidence>
<keyword evidence="3" id="KW-0808">Transferase</keyword>
<dbReference type="PANTHER" id="PTHR30576:SF20">
    <property type="entry name" value="QUINOVOSAMINEPHOSPHOTRANSFERAE-RELATED"/>
    <property type="match status" value="1"/>
</dbReference>
<comment type="caution">
    <text evidence="3">The sequence shown here is derived from an EMBL/GenBank/DDBJ whole genome shotgun (WGS) entry which is preliminary data.</text>
</comment>
<feature type="domain" description="N-acetyltransferase" evidence="2">
    <location>
        <begin position="7"/>
        <end position="204"/>
    </location>
</feature>
<accession>A0A327ZPB7</accession>
<keyword evidence="4" id="KW-1185">Reference proteome</keyword>
<sequence length="436" mass="47886">MPERFRIVSGPFTEKQLAAIARLHADEVPDGFLSSLGEPVLRLLYRHAAGSRLGVVLLAESVETGEPLGYICGATDTSALFAQFVRRRWPLAVPKIMPRLMHPARAFRMVETLAYPGSSDAGLPHAEIMNFVVVPSMRGSAVATRLFEHLMRWFTERGVPAVKVVTGEQQRRAHGFYEKSGSVLHGTTAIHRGQQSRIYTHELSPTGRLAPPVGKARGDAVKRAMDVAVASAVLTATAPAGLVVAWRIKREDGGPVFYRGTRVGRYGQPFGMLKFRSMVIDAARLGGPSTADDDPRLTRTGKFLRRWKLDELPQMVNVLIGDMSLVGPRPQVPSDVRRYTAEEMRLLDVRPGVTDWASIVFHDEGAILAGHADVDKAYDDLIRPGKIALGLAYVANRGLGTDLRILALTALALAGYRRTTELLQRDVPLDLAHVRR</sequence>
<reference evidence="3 4" key="1">
    <citation type="submission" date="2018-06" db="EMBL/GenBank/DDBJ databases">
        <title>Genomic Encyclopedia of Type Strains, Phase III (KMG-III): the genomes of soil and plant-associated and newly described type strains.</title>
        <authorList>
            <person name="Whitman W."/>
        </authorList>
    </citation>
    <scope>NUCLEOTIDE SEQUENCE [LARGE SCALE GENOMIC DNA]</scope>
    <source>
        <strain evidence="3 4">CGMCC 4.7090</strain>
    </source>
</reference>
<dbReference type="RefSeq" id="WP_181557688.1">
    <property type="nucleotide sequence ID" value="NZ_JACHWI010000003.1"/>
</dbReference>
<dbReference type="AlphaFoldDB" id="A0A327ZPB7"/>
<dbReference type="Pfam" id="PF00583">
    <property type="entry name" value="Acetyltransf_1"/>
    <property type="match status" value="1"/>
</dbReference>
<dbReference type="PROSITE" id="PS51186">
    <property type="entry name" value="GNAT"/>
    <property type="match status" value="1"/>
</dbReference>
<gene>
    <name evidence="3" type="ORF">B0I29_102243</name>
</gene>
<dbReference type="GO" id="GO:0016780">
    <property type="term" value="F:phosphotransferase activity, for other substituted phosphate groups"/>
    <property type="evidence" value="ECO:0007669"/>
    <property type="project" value="TreeGrafter"/>
</dbReference>
<dbReference type="Proteomes" id="UP000249341">
    <property type="component" value="Unassembled WGS sequence"/>
</dbReference>
<dbReference type="Gene3D" id="3.40.630.30">
    <property type="match status" value="1"/>
</dbReference>
<dbReference type="PANTHER" id="PTHR30576">
    <property type="entry name" value="COLANIC BIOSYNTHESIS UDP-GLUCOSE LIPID CARRIER TRANSFERASE"/>
    <property type="match status" value="1"/>
</dbReference>
<proteinExistence type="inferred from homology"/>
<dbReference type="Pfam" id="PF02397">
    <property type="entry name" value="Bac_transf"/>
    <property type="match status" value="1"/>
</dbReference>
<evidence type="ECO:0000313" key="4">
    <source>
        <dbReference type="Proteomes" id="UP000249341"/>
    </source>
</evidence>
<dbReference type="EMBL" id="QLMJ01000002">
    <property type="protein sequence ID" value="RAK42418.1"/>
    <property type="molecule type" value="Genomic_DNA"/>
</dbReference>
<name>A0A327ZPB7_9ACTN</name>
<comment type="similarity">
    <text evidence="1">Belongs to the bacterial sugar transferase family.</text>
</comment>
<protein>
    <submittedName>
        <fullName evidence="3">Lipopolysaccharide/colanic/teichoic acid biosynthesis glycosyltransferase</fullName>
    </submittedName>
</protein>
<dbReference type="InterPro" id="IPR016181">
    <property type="entry name" value="Acyl_CoA_acyltransferase"/>
</dbReference>
<dbReference type="SUPFAM" id="SSF55729">
    <property type="entry name" value="Acyl-CoA N-acyltransferases (Nat)"/>
    <property type="match status" value="1"/>
</dbReference>
<dbReference type="GO" id="GO:0016747">
    <property type="term" value="F:acyltransferase activity, transferring groups other than amino-acyl groups"/>
    <property type="evidence" value="ECO:0007669"/>
    <property type="project" value="InterPro"/>
</dbReference>
<organism evidence="3 4">
    <name type="scientific">Actinoplanes lutulentus</name>
    <dbReference type="NCBI Taxonomy" id="1287878"/>
    <lineage>
        <taxon>Bacteria</taxon>
        <taxon>Bacillati</taxon>
        <taxon>Actinomycetota</taxon>
        <taxon>Actinomycetes</taxon>
        <taxon>Micromonosporales</taxon>
        <taxon>Micromonosporaceae</taxon>
        <taxon>Actinoplanes</taxon>
    </lineage>
</organism>